<accession>A0ABX5XUA5</accession>
<proteinExistence type="inferred from homology"/>
<sequence length="77" mass="8404">MCLAVPGKVESIFDENQIRMGKINFGGVVKEVCLAFLPDIEVGDYAIVHAGFAISQIDEASAEETLRTFDAMEHLDS</sequence>
<dbReference type="Proteomes" id="UP000318081">
    <property type="component" value="Chromosome"/>
</dbReference>
<reference evidence="2 3" key="1">
    <citation type="submission" date="2019-02" db="EMBL/GenBank/DDBJ databases">
        <title>Deep-cultivation of Planctomycetes and their phenomic and genomic characterization uncovers novel biology.</title>
        <authorList>
            <person name="Wiegand S."/>
            <person name="Jogler M."/>
            <person name="Boedeker C."/>
            <person name="Pinto D."/>
            <person name="Vollmers J."/>
            <person name="Rivas-Marin E."/>
            <person name="Kohn T."/>
            <person name="Peeters S.H."/>
            <person name="Heuer A."/>
            <person name="Rast P."/>
            <person name="Oberbeckmann S."/>
            <person name="Bunk B."/>
            <person name="Jeske O."/>
            <person name="Meyerdierks A."/>
            <person name="Storesund J.E."/>
            <person name="Kallscheuer N."/>
            <person name="Luecker S."/>
            <person name="Lage O.M."/>
            <person name="Pohl T."/>
            <person name="Merkel B.J."/>
            <person name="Hornburger P."/>
            <person name="Mueller R.-W."/>
            <person name="Bruemmer F."/>
            <person name="Labrenz M."/>
            <person name="Spormann A.M."/>
            <person name="Op den Camp H."/>
            <person name="Overmann J."/>
            <person name="Amann R."/>
            <person name="Jetten M.S.M."/>
            <person name="Mascher T."/>
            <person name="Medema M.H."/>
            <person name="Devos D.P."/>
            <person name="Kaster A.-K."/>
            <person name="Ovreas L."/>
            <person name="Rohde M."/>
            <person name="Galperin M.Y."/>
            <person name="Jogler C."/>
        </authorList>
    </citation>
    <scope>NUCLEOTIDE SEQUENCE [LARGE SCALE GENOMIC DNA]</scope>
    <source>
        <strain evidence="2 3">TBK1r</strain>
    </source>
</reference>
<keyword evidence="3" id="KW-1185">Reference proteome</keyword>
<dbReference type="RefSeq" id="WP_145215533.1">
    <property type="nucleotide sequence ID" value="NZ_CP036432.1"/>
</dbReference>
<gene>
    <name evidence="2" type="primary">hypC</name>
    <name evidence="2" type="ORF">TBK1r_46280</name>
</gene>
<dbReference type="EMBL" id="CP036432">
    <property type="protein sequence ID" value="QDV85613.1"/>
    <property type="molecule type" value="Genomic_DNA"/>
</dbReference>
<organism evidence="2 3">
    <name type="scientific">Stieleria magnilauensis</name>
    <dbReference type="NCBI Taxonomy" id="2527963"/>
    <lineage>
        <taxon>Bacteria</taxon>
        <taxon>Pseudomonadati</taxon>
        <taxon>Planctomycetota</taxon>
        <taxon>Planctomycetia</taxon>
        <taxon>Pirellulales</taxon>
        <taxon>Pirellulaceae</taxon>
        <taxon>Stieleria</taxon>
    </lineage>
</organism>
<evidence type="ECO:0000256" key="1">
    <source>
        <dbReference type="ARBA" id="ARBA00006018"/>
    </source>
</evidence>
<dbReference type="SUPFAM" id="SSF159127">
    <property type="entry name" value="HupF/HypC-like"/>
    <property type="match status" value="1"/>
</dbReference>
<dbReference type="InterPro" id="IPR001109">
    <property type="entry name" value="Hydrogenase_HupF/HypC"/>
</dbReference>
<dbReference type="Pfam" id="PF01455">
    <property type="entry name" value="HupF_HypC"/>
    <property type="match status" value="1"/>
</dbReference>
<name>A0ABX5XUA5_9BACT</name>
<comment type="similarity">
    <text evidence="1">Belongs to the HupF/HypC family.</text>
</comment>
<dbReference type="NCBIfam" id="TIGR00074">
    <property type="entry name" value="hypC_hupF"/>
    <property type="match status" value="1"/>
</dbReference>
<protein>
    <submittedName>
        <fullName evidence="2">Hydrogenase isoenzymes formation protein HypC</fullName>
    </submittedName>
</protein>
<dbReference type="PANTHER" id="PTHR35177">
    <property type="entry name" value="HYDROGENASE MATURATION FACTOR HYBG"/>
    <property type="match status" value="1"/>
</dbReference>
<dbReference type="PROSITE" id="PS01097">
    <property type="entry name" value="HUPF_HYPC"/>
    <property type="match status" value="1"/>
</dbReference>
<dbReference type="PANTHER" id="PTHR35177:SF2">
    <property type="entry name" value="HYDROGENASE MATURATION FACTOR HYBG"/>
    <property type="match status" value="1"/>
</dbReference>
<dbReference type="InterPro" id="IPR019812">
    <property type="entry name" value="Hydgase_assmbl_chp_CS"/>
</dbReference>
<dbReference type="PRINTS" id="PR00445">
    <property type="entry name" value="HUPFHYPC"/>
</dbReference>
<evidence type="ECO:0000313" key="3">
    <source>
        <dbReference type="Proteomes" id="UP000318081"/>
    </source>
</evidence>
<dbReference type="Gene3D" id="2.30.30.140">
    <property type="match status" value="1"/>
</dbReference>
<evidence type="ECO:0000313" key="2">
    <source>
        <dbReference type="EMBL" id="QDV85613.1"/>
    </source>
</evidence>